<organism evidence="2 3">
    <name type="scientific">Streptomyces silvisoli</name>
    <dbReference type="NCBI Taxonomy" id="3034235"/>
    <lineage>
        <taxon>Bacteria</taxon>
        <taxon>Bacillati</taxon>
        <taxon>Actinomycetota</taxon>
        <taxon>Actinomycetes</taxon>
        <taxon>Kitasatosporales</taxon>
        <taxon>Streptomycetaceae</taxon>
        <taxon>Streptomyces</taxon>
    </lineage>
</organism>
<name>A0ABT5ZUC6_9ACTN</name>
<evidence type="ECO:0000313" key="2">
    <source>
        <dbReference type="EMBL" id="MDF3293416.1"/>
    </source>
</evidence>
<dbReference type="RefSeq" id="WP_276096339.1">
    <property type="nucleotide sequence ID" value="NZ_JARJBC010000026.1"/>
</dbReference>
<proteinExistence type="predicted"/>
<gene>
    <name evidence="2" type="ORF">P3G67_30240</name>
</gene>
<feature type="compositionally biased region" description="Polar residues" evidence="1">
    <location>
        <begin position="56"/>
        <end position="65"/>
    </location>
</feature>
<evidence type="ECO:0000313" key="3">
    <source>
        <dbReference type="Proteomes" id="UP001216579"/>
    </source>
</evidence>
<protein>
    <submittedName>
        <fullName evidence="2">Uncharacterized protein</fullName>
    </submittedName>
</protein>
<comment type="caution">
    <text evidence="2">The sequence shown here is derived from an EMBL/GenBank/DDBJ whole genome shotgun (WGS) entry which is preliminary data.</text>
</comment>
<reference evidence="2 3" key="1">
    <citation type="submission" date="2023-03" db="EMBL/GenBank/DDBJ databases">
        <title>Draft genome sequence of Streptomyces sp. RB6PN23 isolated from peat swamp forest in Thailand.</title>
        <authorList>
            <person name="Klaysubun C."/>
            <person name="Duangmal K."/>
        </authorList>
    </citation>
    <scope>NUCLEOTIDE SEQUENCE [LARGE SCALE GENOMIC DNA]</scope>
    <source>
        <strain evidence="2 3">RB6PN23</strain>
    </source>
</reference>
<evidence type="ECO:0000256" key="1">
    <source>
        <dbReference type="SAM" id="MobiDB-lite"/>
    </source>
</evidence>
<dbReference type="EMBL" id="JARJBC010000026">
    <property type="protein sequence ID" value="MDF3293416.1"/>
    <property type="molecule type" value="Genomic_DNA"/>
</dbReference>
<dbReference type="Proteomes" id="UP001216579">
    <property type="component" value="Unassembled WGS sequence"/>
</dbReference>
<accession>A0ABT5ZUC6</accession>
<sequence length="65" mass="6906">MTTNVPSTGKGKKPGVGIDTGANSGEFPEPTAGIELQPLSEGVEEQAQEERPIINNPDNWSNTLR</sequence>
<feature type="region of interest" description="Disordered" evidence="1">
    <location>
        <begin position="1"/>
        <end position="65"/>
    </location>
</feature>
<keyword evidence="3" id="KW-1185">Reference proteome</keyword>